<sequence>MHPPDYPNPTPPEDRAEPSLTVHAEVDYLREENSSIKVELATLKESVGVLQELLQAKPCFLESDSESENWESNNRANKRGKRGSSSAKSTRARRSRRQRRRGKKDPNMSQLKGQKSQLTDVDVDEDDVDPGSVNYTCTSVQMGKALNVKSLATVAFYAPLTKAVDEAHPDDPVTRDRLSFPHLSLIVSTPNRPGESALILVADPSLICDGSLHSFFPTVNSSYSGERNYKGSPSGLWPVRRYSHTRLNIITSARRLLAPSITARDVMDAFERGDAKATLVGLEYHSYDKEFANALMAKIQRLG</sequence>
<gene>
    <name evidence="2" type="ORF">JAAARDRAFT_703633</name>
</gene>
<dbReference type="HOGENOM" id="CLU_918500_0_0_1"/>
<dbReference type="Proteomes" id="UP000027265">
    <property type="component" value="Unassembled WGS sequence"/>
</dbReference>
<evidence type="ECO:0000256" key="1">
    <source>
        <dbReference type="SAM" id="MobiDB-lite"/>
    </source>
</evidence>
<evidence type="ECO:0000313" key="3">
    <source>
        <dbReference type="Proteomes" id="UP000027265"/>
    </source>
</evidence>
<keyword evidence="3" id="KW-1185">Reference proteome</keyword>
<organism evidence="2 3">
    <name type="scientific">Jaapia argillacea MUCL 33604</name>
    <dbReference type="NCBI Taxonomy" id="933084"/>
    <lineage>
        <taxon>Eukaryota</taxon>
        <taxon>Fungi</taxon>
        <taxon>Dikarya</taxon>
        <taxon>Basidiomycota</taxon>
        <taxon>Agaricomycotina</taxon>
        <taxon>Agaricomycetes</taxon>
        <taxon>Agaricomycetidae</taxon>
        <taxon>Jaapiales</taxon>
        <taxon>Jaapiaceae</taxon>
        <taxon>Jaapia</taxon>
    </lineage>
</organism>
<dbReference type="EMBL" id="KL197744">
    <property type="protein sequence ID" value="KDQ51855.1"/>
    <property type="molecule type" value="Genomic_DNA"/>
</dbReference>
<accession>A0A067PDD8</accession>
<feature type="region of interest" description="Disordered" evidence="1">
    <location>
        <begin position="1"/>
        <end position="20"/>
    </location>
</feature>
<feature type="compositionally biased region" description="Basic residues" evidence="1">
    <location>
        <begin position="90"/>
        <end position="103"/>
    </location>
</feature>
<feature type="region of interest" description="Disordered" evidence="1">
    <location>
        <begin position="63"/>
        <end position="126"/>
    </location>
</feature>
<feature type="compositionally biased region" description="Polar residues" evidence="1">
    <location>
        <begin position="107"/>
        <end position="119"/>
    </location>
</feature>
<evidence type="ECO:0000313" key="2">
    <source>
        <dbReference type="EMBL" id="KDQ51855.1"/>
    </source>
</evidence>
<protein>
    <submittedName>
        <fullName evidence="2">Uncharacterized protein</fullName>
    </submittedName>
</protein>
<reference evidence="3" key="1">
    <citation type="journal article" date="2014" name="Proc. Natl. Acad. Sci. U.S.A.">
        <title>Extensive sampling of basidiomycete genomes demonstrates inadequacy of the white-rot/brown-rot paradigm for wood decay fungi.</title>
        <authorList>
            <person name="Riley R."/>
            <person name="Salamov A.A."/>
            <person name="Brown D.W."/>
            <person name="Nagy L.G."/>
            <person name="Floudas D."/>
            <person name="Held B.W."/>
            <person name="Levasseur A."/>
            <person name="Lombard V."/>
            <person name="Morin E."/>
            <person name="Otillar R."/>
            <person name="Lindquist E.A."/>
            <person name="Sun H."/>
            <person name="LaButti K.M."/>
            <person name="Schmutz J."/>
            <person name="Jabbour D."/>
            <person name="Luo H."/>
            <person name="Baker S.E."/>
            <person name="Pisabarro A.G."/>
            <person name="Walton J.D."/>
            <person name="Blanchette R.A."/>
            <person name="Henrissat B."/>
            <person name="Martin F."/>
            <person name="Cullen D."/>
            <person name="Hibbett D.S."/>
            <person name="Grigoriev I.V."/>
        </authorList>
    </citation>
    <scope>NUCLEOTIDE SEQUENCE [LARGE SCALE GENOMIC DNA]</scope>
    <source>
        <strain evidence="3">MUCL 33604</strain>
    </source>
</reference>
<proteinExistence type="predicted"/>
<dbReference type="InParanoid" id="A0A067PDD8"/>
<name>A0A067PDD8_9AGAM</name>
<dbReference type="AlphaFoldDB" id="A0A067PDD8"/>
<feature type="compositionally biased region" description="Pro residues" evidence="1">
    <location>
        <begin position="1"/>
        <end position="11"/>
    </location>
</feature>